<name>A0A3M8L9V0_9MICO</name>
<keyword evidence="7" id="KW-1185">Reference proteome</keyword>
<dbReference type="CDD" id="cd18682">
    <property type="entry name" value="PIN_VapC-like"/>
    <property type="match status" value="1"/>
</dbReference>
<feature type="domain" description="PIN" evidence="5">
    <location>
        <begin position="3"/>
        <end position="113"/>
    </location>
</feature>
<dbReference type="Pfam" id="PF01850">
    <property type="entry name" value="PIN"/>
    <property type="match status" value="1"/>
</dbReference>
<keyword evidence="3" id="KW-0378">Hydrolase</keyword>
<keyword evidence="2" id="KW-0479">Metal-binding</keyword>
<evidence type="ECO:0000256" key="2">
    <source>
        <dbReference type="ARBA" id="ARBA00022723"/>
    </source>
</evidence>
<dbReference type="SUPFAM" id="SSF88723">
    <property type="entry name" value="PIN domain-like"/>
    <property type="match status" value="1"/>
</dbReference>
<evidence type="ECO:0000256" key="4">
    <source>
        <dbReference type="ARBA" id="ARBA00022842"/>
    </source>
</evidence>
<dbReference type="AlphaFoldDB" id="A0A3M8L9V0"/>
<reference evidence="6 7" key="1">
    <citation type="submission" date="2018-11" db="EMBL/GenBank/DDBJ databases">
        <title>Cryobacterium sp. nov., isolated from rhizosphere soil of lettuce.</title>
        <authorList>
            <person name="Wang Y."/>
        </authorList>
    </citation>
    <scope>NUCLEOTIDE SEQUENCE [LARGE SCALE GENOMIC DNA]</scope>
    <source>
        <strain evidence="6 7">NEAU-85</strain>
    </source>
</reference>
<evidence type="ECO:0000313" key="6">
    <source>
        <dbReference type="EMBL" id="RNE62287.1"/>
    </source>
</evidence>
<dbReference type="GO" id="GO:0016787">
    <property type="term" value="F:hydrolase activity"/>
    <property type="evidence" value="ECO:0007669"/>
    <property type="project" value="UniProtKB-KW"/>
</dbReference>
<sequence length="121" mass="13108">MNVLDDSALLAYLQGEAGHERVRQLLLDGATCGAANWAEVAQKVQATGADWQLARSLLFSYSLAVEPVTADDAERAAAMWRAGEGLSLADRLCLALGDRLDVPVWTADVQWKERPGVSLIR</sequence>
<dbReference type="Gene3D" id="3.40.50.1010">
    <property type="entry name" value="5'-nuclease"/>
    <property type="match status" value="1"/>
</dbReference>
<dbReference type="GO" id="GO:0046872">
    <property type="term" value="F:metal ion binding"/>
    <property type="evidence" value="ECO:0007669"/>
    <property type="project" value="UniProtKB-KW"/>
</dbReference>
<evidence type="ECO:0000256" key="3">
    <source>
        <dbReference type="ARBA" id="ARBA00022801"/>
    </source>
</evidence>
<accession>A0A3M8L9V0</accession>
<gene>
    <name evidence="6" type="ORF">EEJ31_08670</name>
</gene>
<dbReference type="RefSeq" id="WP_123045910.1">
    <property type="nucleotide sequence ID" value="NZ_RDSR01000012.1"/>
</dbReference>
<organism evidence="6 7">
    <name type="scientific">Cryobacterium tepidiphilum</name>
    <dbReference type="NCBI Taxonomy" id="2486026"/>
    <lineage>
        <taxon>Bacteria</taxon>
        <taxon>Bacillati</taxon>
        <taxon>Actinomycetota</taxon>
        <taxon>Actinomycetes</taxon>
        <taxon>Micrococcales</taxon>
        <taxon>Microbacteriaceae</taxon>
        <taxon>Cryobacterium</taxon>
    </lineage>
</organism>
<dbReference type="Proteomes" id="UP000279859">
    <property type="component" value="Unassembled WGS sequence"/>
</dbReference>
<evidence type="ECO:0000259" key="5">
    <source>
        <dbReference type="Pfam" id="PF01850"/>
    </source>
</evidence>
<dbReference type="EMBL" id="RDSR01000012">
    <property type="protein sequence ID" value="RNE62287.1"/>
    <property type="molecule type" value="Genomic_DNA"/>
</dbReference>
<dbReference type="InterPro" id="IPR002716">
    <property type="entry name" value="PIN_dom"/>
</dbReference>
<evidence type="ECO:0000256" key="1">
    <source>
        <dbReference type="ARBA" id="ARBA00022722"/>
    </source>
</evidence>
<dbReference type="OrthoDB" id="286092at2"/>
<proteinExistence type="predicted"/>
<protein>
    <submittedName>
        <fullName evidence="6">Type II toxin-antitoxin system VapC family toxin</fullName>
    </submittedName>
</protein>
<keyword evidence="1" id="KW-0540">Nuclease</keyword>
<dbReference type="InterPro" id="IPR029060">
    <property type="entry name" value="PIN-like_dom_sf"/>
</dbReference>
<evidence type="ECO:0000313" key="7">
    <source>
        <dbReference type="Proteomes" id="UP000279859"/>
    </source>
</evidence>
<comment type="caution">
    <text evidence="6">The sequence shown here is derived from an EMBL/GenBank/DDBJ whole genome shotgun (WGS) entry which is preliminary data.</text>
</comment>
<keyword evidence="4" id="KW-0460">Magnesium</keyword>
<dbReference type="GO" id="GO:0004518">
    <property type="term" value="F:nuclease activity"/>
    <property type="evidence" value="ECO:0007669"/>
    <property type="project" value="UniProtKB-KW"/>
</dbReference>